<dbReference type="SUPFAM" id="SSF51735">
    <property type="entry name" value="NAD(P)-binding Rossmann-fold domains"/>
    <property type="match status" value="1"/>
</dbReference>
<dbReference type="InterPro" id="IPR002347">
    <property type="entry name" value="SDR_fam"/>
</dbReference>
<dbReference type="OrthoDB" id="191139at2759"/>
<dbReference type="Proteomes" id="UP000240493">
    <property type="component" value="Unassembled WGS sequence"/>
</dbReference>
<dbReference type="GO" id="GO:0016491">
    <property type="term" value="F:oxidoreductase activity"/>
    <property type="evidence" value="ECO:0007669"/>
    <property type="project" value="UniProtKB-KW"/>
</dbReference>
<evidence type="ECO:0008006" key="5">
    <source>
        <dbReference type="Google" id="ProtNLM"/>
    </source>
</evidence>
<dbReference type="PANTHER" id="PTHR43157:SF31">
    <property type="entry name" value="PHOSPHATIDYLINOSITOL-GLYCAN BIOSYNTHESIS CLASS F PROTEIN"/>
    <property type="match status" value="1"/>
</dbReference>
<comment type="similarity">
    <text evidence="2">Belongs to the short-chain dehydrogenases/reductases (SDR) family.</text>
</comment>
<organism evidence="3 4">
    <name type="scientific">Trichoderma asperellum (strain ATCC 204424 / CBS 433.97 / NBRC 101777)</name>
    <dbReference type="NCBI Taxonomy" id="1042311"/>
    <lineage>
        <taxon>Eukaryota</taxon>
        <taxon>Fungi</taxon>
        <taxon>Dikarya</taxon>
        <taxon>Ascomycota</taxon>
        <taxon>Pezizomycotina</taxon>
        <taxon>Sordariomycetes</taxon>
        <taxon>Hypocreomycetidae</taxon>
        <taxon>Hypocreales</taxon>
        <taxon>Hypocreaceae</taxon>
        <taxon>Trichoderma</taxon>
    </lineage>
</organism>
<dbReference type="InterPro" id="IPR036291">
    <property type="entry name" value="NAD(P)-bd_dom_sf"/>
</dbReference>
<evidence type="ECO:0000256" key="1">
    <source>
        <dbReference type="ARBA" id="ARBA00023002"/>
    </source>
</evidence>
<name>A0A2T3YRI1_TRIA4</name>
<accession>A0A2T3YRI1</accession>
<evidence type="ECO:0000313" key="4">
    <source>
        <dbReference type="Proteomes" id="UP000240493"/>
    </source>
</evidence>
<evidence type="ECO:0000256" key="2">
    <source>
        <dbReference type="RuleBase" id="RU000363"/>
    </source>
</evidence>
<keyword evidence="4" id="KW-1185">Reference proteome</keyword>
<dbReference type="Gene3D" id="3.40.50.720">
    <property type="entry name" value="NAD(P)-binding Rossmann-like Domain"/>
    <property type="match status" value="1"/>
</dbReference>
<sequence>MTSIAPFYHDTTSYDVMNRFKDQAKGKTYIISGPSAGSLSAAASRGLILDSPKRVILVGRSQSKIQPVIDELTVEYSSVHISYIRVDLADNQAVYKGAQEIKSLTDEIHGLINSAGIMAPAKYHTSKDGIEMQFASNHVEHFLLTNLLMPDIKKAQGVVTNVASGAYQVADPDFEDNNFNDGKTYNPWVAYGRSKCANIAFTVALAKRLIGSGCAAFSVNPGYVEDTPLQKNSGITSTDMAAGFNLAAQRGVVATEISPRTIEQSAATMILSVLDTKLREYSGAYLEYCQVGKPKEYATRVEIAEQLWMISESLVGEKF</sequence>
<protein>
    <recommendedName>
        <fullName evidence="5">NAD(P)-binding protein</fullName>
    </recommendedName>
</protein>
<dbReference type="EMBL" id="KZ679280">
    <property type="protein sequence ID" value="PTB35126.1"/>
    <property type="molecule type" value="Genomic_DNA"/>
</dbReference>
<dbReference type="PRINTS" id="PR00080">
    <property type="entry name" value="SDRFAMILY"/>
</dbReference>
<gene>
    <name evidence="3" type="ORF">M441DRAFT_32209</name>
</gene>
<keyword evidence="1" id="KW-0560">Oxidoreductase</keyword>
<dbReference type="PRINTS" id="PR00081">
    <property type="entry name" value="GDHRDH"/>
</dbReference>
<proteinExistence type="inferred from homology"/>
<dbReference type="PANTHER" id="PTHR43157">
    <property type="entry name" value="PHOSPHATIDYLINOSITOL-GLYCAN BIOSYNTHESIS CLASS F PROTEIN-RELATED"/>
    <property type="match status" value="1"/>
</dbReference>
<dbReference type="AlphaFoldDB" id="A0A2T3YRI1"/>
<dbReference type="STRING" id="1042311.A0A2T3YRI1"/>
<evidence type="ECO:0000313" key="3">
    <source>
        <dbReference type="EMBL" id="PTB35126.1"/>
    </source>
</evidence>
<dbReference type="Pfam" id="PF00106">
    <property type="entry name" value="adh_short"/>
    <property type="match status" value="1"/>
</dbReference>
<reference evidence="3 4" key="1">
    <citation type="submission" date="2016-07" db="EMBL/GenBank/DDBJ databases">
        <title>Multiple horizontal gene transfer events from other fungi enriched the ability of initially mycotrophic Trichoderma (Ascomycota) to feed on dead plant biomass.</title>
        <authorList>
            <consortium name="DOE Joint Genome Institute"/>
            <person name="Aerts A."/>
            <person name="Atanasova L."/>
            <person name="Chenthamara K."/>
            <person name="Zhang J."/>
            <person name="Grujic M."/>
            <person name="Henrissat B."/>
            <person name="Kuo A."/>
            <person name="Salamov A."/>
            <person name="Lipzen A."/>
            <person name="Labutti K."/>
            <person name="Barry K."/>
            <person name="Miao Y."/>
            <person name="Rahimi M.J."/>
            <person name="Shen Q."/>
            <person name="Grigoriev I.V."/>
            <person name="Kubicek C.P."/>
            <person name="Druzhinina I.S."/>
        </authorList>
    </citation>
    <scope>NUCLEOTIDE SEQUENCE [LARGE SCALE GENOMIC DNA]</scope>
    <source>
        <strain evidence="3 4">CBS 433.97</strain>
    </source>
</reference>